<dbReference type="FunCoup" id="A0A7I4CYI0">
    <property type="interactions" value="708"/>
</dbReference>
<evidence type="ECO:0000256" key="5">
    <source>
        <dbReference type="ARBA" id="ARBA00023140"/>
    </source>
</evidence>
<name>A0A7I4CYI0_PHYPA</name>
<evidence type="ECO:0000256" key="3">
    <source>
        <dbReference type="ARBA" id="ARBA00022593"/>
    </source>
</evidence>
<proteinExistence type="inferred from homology"/>
<reference evidence="6 7" key="1">
    <citation type="journal article" date="2008" name="Science">
        <title>The Physcomitrella genome reveals evolutionary insights into the conquest of land by plants.</title>
        <authorList>
            <person name="Rensing S."/>
            <person name="Lang D."/>
            <person name="Zimmer A."/>
            <person name="Terry A."/>
            <person name="Salamov A."/>
            <person name="Shapiro H."/>
            <person name="Nishiyama T."/>
            <person name="Perroud P.-F."/>
            <person name="Lindquist E."/>
            <person name="Kamisugi Y."/>
            <person name="Tanahashi T."/>
            <person name="Sakakibara K."/>
            <person name="Fujita T."/>
            <person name="Oishi K."/>
            <person name="Shin-I T."/>
            <person name="Kuroki Y."/>
            <person name="Toyoda A."/>
            <person name="Suzuki Y."/>
            <person name="Hashimoto A."/>
            <person name="Yamaguchi K."/>
            <person name="Sugano A."/>
            <person name="Kohara Y."/>
            <person name="Fujiyama A."/>
            <person name="Anterola A."/>
            <person name="Aoki S."/>
            <person name="Ashton N."/>
            <person name="Barbazuk W.B."/>
            <person name="Barker E."/>
            <person name="Bennetzen J."/>
            <person name="Bezanilla M."/>
            <person name="Blankenship R."/>
            <person name="Cho S.H."/>
            <person name="Dutcher S."/>
            <person name="Estelle M."/>
            <person name="Fawcett J.A."/>
            <person name="Gundlach H."/>
            <person name="Hanada K."/>
            <person name="Heyl A."/>
            <person name="Hicks K.A."/>
            <person name="Hugh J."/>
            <person name="Lohr M."/>
            <person name="Mayer K."/>
            <person name="Melkozernov A."/>
            <person name="Murata T."/>
            <person name="Nelson D."/>
            <person name="Pils B."/>
            <person name="Prigge M."/>
            <person name="Reiss B."/>
            <person name="Renner T."/>
            <person name="Rombauts S."/>
            <person name="Rushton P."/>
            <person name="Sanderfoot A."/>
            <person name="Schween G."/>
            <person name="Shiu S.-H."/>
            <person name="Stueber K."/>
            <person name="Theodoulou F.L."/>
            <person name="Tu H."/>
            <person name="Van de Peer Y."/>
            <person name="Verrier P.J."/>
            <person name="Waters E."/>
            <person name="Wood A."/>
            <person name="Yang L."/>
            <person name="Cove D."/>
            <person name="Cuming A."/>
            <person name="Hasebe M."/>
            <person name="Lucas S."/>
            <person name="Mishler D.B."/>
            <person name="Reski R."/>
            <person name="Grigoriev I."/>
            <person name="Quatrano R.S."/>
            <person name="Boore J.L."/>
        </authorList>
    </citation>
    <scope>NUCLEOTIDE SEQUENCE [LARGE SCALE GENOMIC DNA]</scope>
    <source>
        <strain evidence="6 7">cv. Gransden 2004</strain>
    </source>
</reference>
<keyword evidence="3" id="KW-0962">Peroxisome biogenesis</keyword>
<dbReference type="PANTHER" id="PTHR12652:SF50">
    <property type="entry name" value="PEROXIN 11"/>
    <property type="match status" value="1"/>
</dbReference>
<protein>
    <recommendedName>
        <fullName evidence="8">Peroxisomal biogenesis factor 11</fullName>
    </recommendedName>
</protein>
<keyword evidence="4" id="KW-0472">Membrane</keyword>
<dbReference type="Gramene" id="Pp3c2_11370V3.3">
    <property type="protein sequence ID" value="Pp3c2_11370V3.3"/>
    <property type="gene ID" value="Pp3c2_11370"/>
</dbReference>
<dbReference type="EMBL" id="ABEU02000002">
    <property type="status" value="NOT_ANNOTATED_CDS"/>
    <property type="molecule type" value="Genomic_DNA"/>
</dbReference>
<dbReference type="Proteomes" id="UP000006727">
    <property type="component" value="Chromosome 2"/>
</dbReference>
<comment type="subcellular location">
    <subcellularLocation>
        <location evidence="1">Peroxisome membrane</location>
        <topology evidence="1">Multi-pass membrane protein</topology>
    </subcellularLocation>
</comment>
<dbReference type="PANTHER" id="PTHR12652">
    <property type="entry name" value="PEROXISOMAL BIOGENESIS FACTOR 11"/>
    <property type="match status" value="1"/>
</dbReference>
<evidence type="ECO:0000256" key="2">
    <source>
        <dbReference type="ARBA" id="ARBA00008194"/>
    </source>
</evidence>
<evidence type="ECO:0000313" key="7">
    <source>
        <dbReference type="Proteomes" id="UP000006727"/>
    </source>
</evidence>
<evidence type="ECO:0000313" key="6">
    <source>
        <dbReference type="EnsemblPlants" id="Pp3c2_11370V3.3"/>
    </source>
</evidence>
<dbReference type="GO" id="GO:0044375">
    <property type="term" value="P:regulation of peroxisome size"/>
    <property type="evidence" value="ECO:0007669"/>
    <property type="project" value="EnsemblPlants"/>
</dbReference>
<sequence>MEWRHERAAAGSEPCSPPFRNSNLASPTNLSLVSLFASLHACCCPLTHLLNLHSTLSGILISLPIAVRDEEGPGGVGVCVLLLRLMCSRLPQDGRPVLEHLEAYLARRDGVDKALKILRYSTKLLLASPIAPKDPEVYGRLKDFDASVGSSRKAFRLGKFIQDVNVLKKTNFNTRDGFLELVATGGEGFYYFVEQFVWLVKAGLIDKRHSKRLTKISAWAEFIGYFGSVALKSIQVSIYLEQEAKLLQGMRKKAEGGISPVSEIKELQALQGKRLMKTLSIIQDLADSLLALTDIRETKGVLDNPFLLAFAGLLSALISAQKNWKNC</sequence>
<dbReference type="GO" id="GO:0042802">
    <property type="term" value="F:identical protein binding"/>
    <property type="evidence" value="ECO:0007669"/>
    <property type="project" value="EnsemblPlants"/>
</dbReference>
<accession>A0A7I4CYI0</accession>
<evidence type="ECO:0008006" key="8">
    <source>
        <dbReference type="Google" id="ProtNLM"/>
    </source>
</evidence>
<organism evidence="6 7">
    <name type="scientific">Physcomitrium patens</name>
    <name type="common">Spreading-leaved earth moss</name>
    <name type="synonym">Physcomitrella patens</name>
    <dbReference type="NCBI Taxonomy" id="3218"/>
    <lineage>
        <taxon>Eukaryota</taxon>
        <taxon>Viridiplantae</taxon>
        <taxon>Streptophyta</taxon>
        <taxon>Embryophyta</taxon>
        <taxon>Bryophyta</taxon>
        <taxon>Bryophytina</taxon>
        <taxon>Bryopsida</taxon>
        <taxon>Funariidae</taxon>
        <taxon>Funariales</taxon>
        <taxon>Funariaceae</taxon>
        <taxon>Physcomitrium</taxon>
    </lineage>
</organism>
<evidence type="ECO:0000256" key="4">
    <source>
        <dbReference type="ARBA" id="ARBA00023136"/>
    </source>
</evidence>
<keyword evidence="7" id="KW-1185">Reference proteome</keyword>
<dbReference type="AlphaFoldDB" id="A0A7I4CYI0"/>
<dbReference type="Pfam" id="PF05648">
    <property type="entry name" value="PEX11"/>
    <property type="match status" value="1"/>
</dbReference>
<gene>
    <name evidence="6" type="primary">LOC112294885</name>
</gene>
<dbReference type="InterPro" id="IPR008733">
    <property type="entry name" value="PEX11"/>
</dbReference>
<dbReference type="GO" id="GO:0016559">
    <property type="term" value="P:peroxisome fission"/>
    <property type="evidence" value="ECO:0000318"/>
    <property type="project" value="GO_Central"/>
</dbReference>
<dbReference type="KEGG" id="ppp:112294885"/>
<dbReference type="InParanoid" id="A0A7I4CYI0"/>
<keyword evidence="5" id="KW-0576">Peroxisome</keyword>
<dbReference type="OrthoDB" id="411017at2759"/>
<evidence type="ECO:0000256" key="1">
    <source>
        <dbReference type="ARBA" id="ARBA00004585"/>
    </source>
</evidence>
<dbReference type="GO" id="GO:0005778">
    <property type="term" value="C:peroxisomal membrane"/>
    <property type="evidence" value="ECO:0000318"/>
    <property type="project" value="GO_Central"/>
</dbReference>
<reference evidence="6 7" key="2">
    <citation type="journal article" date="2018" name="Plant J.">
        <title>The Physcomitrella patens chromosome-scale assembly reveals moss genome structure and evolution.</title>
        <authorList>
            <person name="Lang D."/>
            <person name="Ullrich K.K."/>
            <person name="Murat F."/>
            <person name="Fuchs J."/>
            <person name="Jenkins J."/>
            <person name="Haas F.B."/>
            <person name="Piednoel M."/>
            <person name="Gundlach H."/>
            <person name="Van Bel M."/>
            <person name="Meyberg R."/>
            <person name="Vives C."/>
            <person name="Morata J."/>
            <person name="Symeonidi A."/>
            <person name="Hiss M."/>
            <person name="Muchero W."/>
            <person name="Kamisugi Y."/>
            <person name="Saleh O."/>
            <person name="Blanc G."/>
            <person name="Decker E.L."/>
            <person name="van Gessel N."/>
            <person name="Grimwood J."/>
            <person name="Hayes R.D."/>
            <person name="Graham S.W."/>
            <person name="Gunter L.E."/>
            <person name="McDaniel S.F."/>
            <person name="Hoernstein S.N.W."/>
            <person name="Larsson A."/>
            <person name="Li F.W."/>
            <person name="Perroud P.F."/>
            <person name="Phillips J."/>
            <person name="Ranjan P."/>
            <person name="Rokshar D.S."/>
            <person name="Rothfels C.J."/>
            <person name="Schneider L."/>
            <person name="Shu S."/>
            <person name="Stevenson D.W."/>
            <person name="Thummler F."/>
            <person name="Tillich M."/>
            <person name="Villarreal Aguilar J.C."/>
            <person name="Widiez T."/>
            <person name="Wong G.K."/>
            <person name="Wymore A."/>
            <person name="Zhang Y."/>
            <person name="Zimmer A.D."/>
            <person name="Quatrano R.S."/>
            <person name="Mayer K.F.X."/>
            <person name="Goodstein D."/>
            <person name="Casacuberta J.M."/>
            <person name="Vandepoele K."/>
            <person name="Reski R."/>
            <person name="Cuming A.C."/>
            <person name="Tuskan G.A."/>
            <person name="Maumus F."/>
            <person name="Salse J."/>
            <person name="Schmutz J."/>
            <person name="Rensing S.A."/>
        </authorList>
    </citation>
    <scope>NUCLEOTIDE SEQUENCE [LARGE SCALE GENOMIC DNA]</scope>
    <source>
        <strain evidence="6 7">cv. Gransden 2004</strain>
    </source>
</reference>
<comment type="similarity">
    <text evidence="2">Belongs to the peroxin-11 family.</text>
</comment>
<reference evidence="6" key="3">
    <citation type="submission" date="2020-12" db="UniProtKB">
        <authorList>
            <consortium name="EnsemblPlants"/>
        </authorList>
    </citation>
    <scope>IDENTIFICATION</scope>
</reference>
<dbReference type="EnsemblPlants" id="Pp3c2_11370V3.3">
    <property type="protein sequence ID" value="Pp3c2_11370V3.3"/>
    <property type="gene ID" value="Pp3c2_11370"/>
</dbReference>